<dbReference type="Proteomes" id="UP000178532">
    <property type="component" value="Unassembled WGS sequence"/>
</dbReference>
<protein>
    <recommendedName>
        <fullName evidence="1">Polymerase beta nucleotidyltransferase domain-containing protein</fullName>
    </recommendedName>
</protein>
<dbReference type="CDD" id="cd05403">
    <property type="entry name" value="NT_KNTase_like"/>
    <property type="match status" value="1"/>
</dbReference>
<dbReference type="STRING" id="1798495.A3C19_02755"/>
<gene>
    <name evidence="2" type="ORF">A3C19_02755</name>
</gene>
<dbReference type="EMBL" id="MFLI01000005">
    <property type="protein sequence ID" value="OGG62668.1"/>
    <property type="molecule type" value="Genomic_DNA"/>
</dbReference>
<evidence type="ECO:0000313" key="2">
    <source>
        <dbReference type="EMBL" id="OGG62668.1"/>
    </source>
</evidence>
<dbReference type="PANTHER" id="PTHR43852">
    <property type="entry name" value="NUCLEOTIDYLTRANSFERASE"/>
    <property type="match status" value="1"/>
</dbReference>
<dbReference type="Gene3D" id="3.30.460.10">
    <property type="entry name" value="Beta Polymerase, domain 2"/>
    <property type="match status" value="1"/>
</dbReference>
<name>A0A1F6DMK8_9BACT</name>
<proteinExistence type="predicted"/>
<evidence type="ECO:0000259" key="1">
    <source>
        <dbReference type="Pfam" id="PF18765"/>
    </source>
</evidence>
<evidence type="ECO:0000313" key="3">
    <source>
        <dbReference type="Proteomes" id="UP000178532"/>
    </source>
</evidence>
<sequence>MQLEDIRTKAVPILKRRAVRRASIFGSTARRESSARDIDMLVEMTRPYGLFSFLSLKHDLEDALGTKVDLIEYSSIKPALRERILQDEVAIL</sequence>
<dbReference type="Pfam" id="PF18765">
    <property type="entry name" value="Polbeta"/>
    <property type="match status" value="1"/>
</dbReference>
<accession>A0A1F6DMK8</accession>
<dbReference type="SUPFAM" id="SSF81301">
    <property type="entry name" value="Nucleotidyltransferase"/>
    <property type="match status" value="1"/>
</dbReference>
<dbReference type="PANTHER" id="PTHR43852:SF2">
    <property type="entry name" value="PROTEIN ADENYLYLTRANSFERASE MNTA"/>
    <property type="match status" value="1"/>
</dbReference>
<feature type="domain" description="Polymerase beta nucleotidyltransferase" evidence="1">
    <location>
        <begin position="11"/>
        <end position="91"/>
    </location>
</feature>
<dbReference type="InterPro" id="IPR043519">
    <property type="entry name" value="NT_sf"/>
</dbReference>
<organism evidence="2 3">
    <name type="scientific">Candidatus Kaiserbacteria bacterium RIFCSPHIGHO2_02_FULL_54_22</name>
    <dbReference type="NCBI Taxonomy" id="1798495"/>
    <lineage>
        <taxon>Bacteria</taxon>
        <taxon>Candidatus Kaiseribacteriota</taxon>
    </lineage>
</organism>
<comment type="caution">
    <text evidence="2">The sequence shown here is derived from an EMBL/GenBank/DDBJ whole genome shotgun (WGS) entry which is preliminary data.</text>
</comment>
<dbReference type="AlphaFoldDB" id="A0A1F6DMK8"/>
<dbReference type="InterPro" id="IPR041633">
    <property type="entry name" value="Polbeta"/>
</dbReference>
<reference evidence="2 3" key="1">
    <citation type="journal article" date="2016" name="Nat. Commun.">
        <title>Thousands of microbial genomes shed light on interconnected biogeochemical processes in an aquifer system.</title>
        <authorList>
            <person name="Anantharaman K."/>
            <person name="Brown C.T."/>
            <person name="Hug L.A."/>
            <person name="Sharon I."/>
            <person name="Castelle C.J."/>
            <person name="Probst A.J."/>
            <person name="Thomas B.C."/>
            <person name="Singh A."/>
            <person name="Wilkins M.J."/>
            <person name="Karaoz U."/>
            <person name="Brodie E.L."/>
            <person name="Williams K.H."/>
            <person name="Hubbard S.S."/>
            <person name="Banfield J.F."/>
        </authorList>
    </citation>
    <scope>NUCLEOTIDE SEQUENCE [LARGE SCALE GENOMIC DNA]</scope>
</reference>
<dbReference type="InterPro" id="IPR052930">
    <property type="entry name" value="TA_antitoxin_MntA"/>
</dbReference>